<name>A0A9X1BNN2_9BURK</name>
<dbReference type="InterPro" id="IPR047798">
    <property type="entry name" value="BPSS1780-like"/>
</dbReference>
<feature type="transmembrane region" description="Helical" evidence="1">
    <location>
        <begin position="40"/>
        <end position="66"/>
    </location>
</feature>
<evidence type="ECO:0000313" key="3">
    <source>
        <dbReference type="Proteomes" id="UP000643207"/>
    </source>
</evidence>
<dbReference type="NCBIfam" id="NF041043">
    <property type="entry name" value="BPSS1780_fam"/>
    <property type="match status" value="1"/>
</dbReference>
<feature type="transmembrane region" description="Helical" evidence="1">
    <location>
        <begin position="95"/>
        <end position="113"/>
    </location>
</feature>
<sequence length="273" mass="28469">MKLRRVRPLQGLAWVRAGFSAFGAQPLAYSAQLGLAGVMLLLISMLPGGPLLSIALLPLLSWGFTVSGREQAAGRRMPALPWLDALRDPRQRRGFAALGLLYAGLTFGSSLLADALDGGRFNAFVEQLARDSAAGGGTLDASGLEGSMALRIALLGAVSLVFWHAPALLVWGRKTVAQAVFGSVLACWRGLGAYLLMGLGWFLLLLVCLALVQVMLIGLGLIQAASLAALPAGMAFSTAFYASLWRVYTDSFEEEGPATAGAAAAVNPPAPSA</sequence>
<protein>
    <submittedName>
        <fullName evidence="2">Uncharacterized protein</fullName>
    </submittedName>
</protein>
<feature type="transmembrane region" description="Helical" evidence="1">
    <location>
        <begin position="221"/>
        <end position="242"/>
    </location>
</feature>
<keyword evidence="3" id="KW-1185">Reference proteome</keyword>
<keyword evidence="1" id="KW-0812">Transmembrane</keyword>
<reference evidence="2 3" key="1">
    <citation type="submission" date="2021-01" db="EMBL/GenBank/DDBJ databases">
        <title>Piscinibacter sp. Jin2 Genome sequencing and assembly.</title>
        <authorList>
            <person name="Kim I."/>
        </authorList>
    </citation>
    <scope>NUCLEOTIDE SEQUENCE [LARGE SCALE GENOMIC DNA]</scope>
    <source>
        <strain evidence="2 3">Jin2</strain>
    </source>
</reference>
<feature type="transmembrane region" description="Helical" evidence="1">
    <location>
        <begin position="191"/>
        <end position="215"/>
    </location>
</feature>
<keyword evidence="1" id="KW-0472">Membrane</keyword>
<comment type="caution">
    <text evidence="2">The sequence shown here is derived from an EMBL/GenBank/DDBJ whole genome shotgun (WGS) entry which is preliminary data.</text>
</comment>
<keyword evidence="1" id="KW-1133">Transmembrane helix</keyword>
<evidence type="ECO:0000313" key="2">
    <source>
        <dbReference type="EMBL" id="MBL0720255.1"/>
    </source>
</evidence>
<dbReference type="Proteomes" id="UP000643207">
    <property type="component" value="Unassembled WGS sequence"/>
</dbReference>
<dbReference type="RefSeq" id="WP_201826171.1">
    <property type="nucleotide sequence ID" value="NZ_JAERRA010000001.1"/>
</dbReference>
<feature type="transmembrane region" description="Helical" evidence="1">
    <location>
        <begin position="148"/>
        <end position="171"/>
    </location>
</feature>
<organism evidence="2 3">
    <name type="scientific">Aquariibacter lacus</name>
    <dbReference type="NCBI Taxonomy" id="2801332"/>
    <lineage>
        <taxon>Bacteria</taxon>
        <taxon>Pseudomonadati</taxon>
        <taxon>Pseudomonadota</taxon>
        <taxon>Betaproteobacteria</taxon>
        <taxon>Burkholderiales</taxon>
        <taxon>Sphaerotilaceae</taxon>
        <taxon>Aquariibacter</taxon>
    </lineage>
</organism>
<gene>
    <name evidence="2" type="ORF">JI742_10170</name>
</gene>
<dbReference type="EMBL" id="JAERRA010000001">
    <property type="protein sequence ID" value="MBL0720255.1"/>
    <property type="molecule type" value="Genomic_DNA"/>
</dbReference>
<evidence type="ECO:0000256" key="1">
    <source>
        <dbReference type="SAM" id="Phobius"/>
    </source>
</evidence>
<dbReference type="AlphaFoldDB" id="A0A9X1BNN2"/>
<proteinExistence type="predicted"/>
<accession>A0A9X1BNN2</accession>